<dbReference type="EMBL" id="KN840456">
    <property type="protein sequence ID" value="KIP10303.1"/>
    <property type="molecule type" value="Genomic_DNA"/>
</dbReference>
<keyword evidence="1" id="KW-0732">Signal</keyword>
<dbReference type="HOGENOM" id="CLU_427058_0_0_1"/>
<dbReference type="Proteomes" id="UP000053257">
    <property type="component" value="Unassembled WGS sequence"/>
</dbReference>
<evidence type="ECO:0000313" key="3">
    <source>
        <dbReference type="EMBL" id="KIP10303.1"/>
    </source>
</evidence>
<organism evidence="3 4">
    <name type="scientific">Phlebiopsis gigantea (strain 11061_1 CR5-6)</name>
    <name type="common">White-rot fungus</name>
    <name type="synonym">Peniophora gigantea</name>
    <dbReference type="NCBI Taxonomy" id="745531"/>
    <lineage>
        <taxon>Eukaryota</taxon>
        <taxon>Fungi</taxon>
        <taxon>Dikarya</taxon>
        <taxon>Basidiomycota</taxon>
        <taxon>Agaricomycotina</taxon>
        <taxon>Agaricomycetes</taxon>
        <taxon>Polyporales</taxon>
        <taxon>Phanerochaetaceae</taxon>
        <taxon>Phlebiopsis</taxon>
    </lineage>
</organism>
<dbReference type="InterPro" id="IPR054293">
    <property type="entry name" value="DUF7029"/>
</dbReference>
<evidence type="ECO:0000259" key="2">
    <source>
        <dbReference type="Pfam" id="PF22974"/>
    </source>
</evidence>
<dbReference type="AlphaFoldDB" id="A0A0C3PSH5"/>
<protein>
    <recommendedName>
        <fullName evidence="2">DUF7029 domain-containing protein</fullName>
    </recommendedName>
</protein>
<evidence type="ECO:0000313" key="4">
    <source>
        <dbReference type="Proteomes" id="UP000053257"/>
    </source>
</evidence>
<proteinExistence type="predicted"/>
<sequence length="649" mass="70667">MLPGNLAAVLIALVVAVCATSPWQLVPSRRAMSLERRSAWRRDVLPMSTAVLHYAESQYHPSSAAISLGAQEHRPILLLENFDHLLLGIVCHDIDRELGTKAIALDFMDDFAFEEALSQWTTFEEFILITAHESCNNLNDRGTWAVLGVVDDSAALRLTLVVEQVTLRDVVKSFAVRYDHTGARSWSAAESASLARRAEHIETHVFHGDFDPKLPARLPIFPPNLTLNNDIGQDVISYCADGASSDLQNVGFDLTCINCVMKTNVTVGFDLDVTISDACLTDFDASCLAFNAMAMNITIEEFQQYIDLEIFFSDTISKSMEYKVLELPVGPSLVVEELQLTIGPAIGIQVEFDIDISTRINFTYGAQGHIPGGAFASFDLVDGSGDFNPSFSAKGWEGSSVDQIPLRVNSGEFNITTDVAFIPFVELALEVENIGLALRLIQNVPEVITTAEVKTNVSRNCSPLGNTDYESFALAFTVASGMELSTIAELIFEKGSVGKNFPTLWNHTLWEHDVPFYPALGVNTSACFVLSHDTVNATANSSVSFPHLGARDAVPTGHPASTGVLLAAASAIPTFDVHGIEKYFDAHGKLPTGVNYLQLLKTTDFPKKMEDAVLKAAIAESGARAMGGCFSPKYWLFVSWVVGVIFHLA</sequence>
<gene>
    <name evidence="3" type="ORF">PHLGIDRAFT_11390</name>
</gene>
<dbReference type="OrthoDB" id="2793484at2759"/>
<feature type="signal peptide" evidence="1">
    <location>
        <begin position="1"/>
        <end position="19"/>
    </location>
</feature>
<keyword evidence="4" id="KW-1185">Reference proteome</keyword>
<accession>A0A0C3PSH5</accession>
<feature type="domain" description="DUF7029" evidence="2">
    <location>
        <begin position="70"/>
        <end position="174"/>
    </location>
</feature>
<dbReference type="Pfam" id="PF22974">
    <property type="entry name" value="DUF7029"/>
    <property type="match status" value="1"/>
</dbReference>
<evidence type="ECO:0000256" key="1">
    <source>
        <dbReference type="SAM" id="SignalP"/>
    </source>
</evidence>
<reference evidence="3 4" key="1">
    <citation type="journal article" date="2014" name="PLoS Genet.">
        <title>Analysis of the Phlebiopsis gigantea genome, transcriptome and secretome provides insight into its pioneer colonization strategies of wood.</title>
        <authorList>
            <person name="Hori C."/>
            <person name="Ishida T."/>
            <person name="Igarashi K."/>
            <person name="Samejima M."/>
            <person name="Suzuki H."/>
            <person name="Master E."/>
            <person name="Ferreira P."/>
            <person name="Ruiz-Duenas F.J."/>
            <person name="Held B."/>
            <person name="Canessa P."/>
            <person name="Larrondo L.F."/>
            <person name="Schmoll M."/>
            <person name="Druzhinina I.S."/>
            <person name="Kubicek C.P."/>
            <person name="Gaskell J.A."/>
            <person name="Kersten P."/>
            <person name="St John F."/>
            <person name="Glasner J."/>
            <person name="Sabat G."/>
            <person name="Splinter BonDurant S."/>
            <person name="Syed K."/>
            <person name="Yadav J."/>
            <person name="Mgbeahuruike A.C."/>
            <person name="Kovalchuk A."/>
            <person name="Asiegbu F.O."/>
            <person name="Lackner G."/>
            <person name="Hoffmeister D."/>
            <person name="Rencoret J."/>
            <person name="Gutierrez A."/>
            <person name="Sun H."/>
            <person name="Lindquist E."/>
            <person name="Barry K."/>
            <person name="Riley R."/>
            <person name="Grigoriev I.V."/>
            <person name="Henrissat B."/>
            <person name="Kues U."/>
            <person name="Berka R.M."/>
            <person name="Martinez A.T."/>
            <person name="Covert S.F."/>
            <person name="Blanchette R.A."/>
            <person name="Cullen D."/>
        </authorList>
    </citation>
    <scope>NUCLEOTIDE SEQUENCE [LARGE SCALE GENOMIC DNA]</scope>
    <source>
        <strain evidence="3 4">11061_1 CR5-6</strain>
    </source>
</reference>
<feature type="chain" id="PRO_5002168109" description="DUF7029 domain-containing protein" evidence="1">
    <location>
        <begin position="20"/>
        <end position="649"/>
    </location>
</feature>
<name>A0A0C3PSH5_PHLG1</name>
<dbReference type="STRING" id="745531.A0A0C3PSH5"/>